<dbReference type="Proteomes" id="UP000326903">
    <property type="component" value="Unassembled WGS sequence"/>
</dbReference>
<gene>
    <name evidence="2" type="ORF">FW778_07275</name>
</gene>
<proteinExistence type="predicted"/>
<evidence type="ECO:0000313" key="3">
    <source>
        <dbReference type="Proteomes" id="UP000326903"/>
    </source>
</evidence>
<feature type="chain" id="PRO_5023877745" description="Sensor of ECF-type sigma factor" evidence="1">
    <location>
        <begin position="21"/>
        <end position="129"/>
    </location>
</feature>
<evidence type="ECO:0000256" key="1">
    <source>
        <dbReference type="SAM" id="SignalP"/>
    </source>
</evidence>
<accession>A0A5J5ILB9</accession>
<organism evidence="2 3">
    <name type="scientific">Ginsengibacter hankyongi</name>
    <dbReference type="NCBI Taxonomy" id="2607284"/>
    <lineage>
        <taxon>Bacteria</taxon>
        <taxon>Pseudomonadati</taxon>
        <taxon>Bacteroidota</taxon>
        <taxon>Chitinophagia</taxon>
        <taxon>Chitinophagales</taxon>
        <taxon>Chitinophagaceae</taxon>
        <taxon>Ginsengibacter</taxon>
    </lineage>
</organism>
<evidence type="ECO:0000313" key="2">
    <source>
        <dbReference type="EMBL" id="KAA9041810.1"/>
    </source>
</evidence>
<keyword evidence="1" id="KW-0732">Signal</keyword>
<feature type="signal peptide" evidence="1">
    <location>
        <begin position="1"/>
        <end position="20"/>
    </location>
</feature>
<dbReference type="RefSeq" id="WP_150413939.1">
    <property type="nucleotide sequence ID" value="NZ_VYQF01000001.1"/>
</dbReference>
<keyword evidence="3" id="KW-1185">Reference proteome</keyword>
<evidence type="ECO:0008006" key="4">
    <source>
        <dbReference type="Google" id="ProtNLM"/>
    </source>
</evidence>
<dbReference type="EMBL" id="VYQF01000001">
    <property type="protein sequence ID" value="KAA9041810.1"/>
    <property type="molecule type" value="Genomic_DNA"/>
</dbReference>
<sequence length="129" mass="15259">MKKYLLILLLIVGSLPGLKAQDGEKIQSLKIAFITQKLQLTPDEAQKFWPIYNQYDQEIKALQLNDKNGPVIENEEKLLNIRKKYVASFEKVIGPQKVNKLFNAERDFREILIRRLQKRNQQRLEPLRR</sequence>
<dbReference type="AlphaFoldDB" id="A0A5J5ILB9"/>
<name>A0A5J5ILB9_9BACT</name>
<reference evidence="2 3" key="1">
    <citation type="submission" date="2019-09" db="EMBL/GenBank/DDBJ databases">
        <title>Draft genome sequence of Ginsengibacter sp. BR5-29.</title>
        <authorList>
            <person name="Im W.-T."/>
        </authorList>
    </citation>
    <scope>NUCLEOTIDE SEQUENCE [LARGE SCALE GENOMIC DNA]</scope>
    <source>
        <strain evidence="2 3">BR5-29</strain>
    </source>
</reference>
<protein>
    <recommendedName>
        <fullName evidence="4">Sensor of ECF-type sigma factor</fullName>
    </recommendedName>
</protein>
<comment type="caution">
    <text evidence="2">The sequence shown here is derived from an EMBL/GenBank/DDBJ whole genome shotgun (WGS) entry which is preliminary data.</text>
</comment>